<dbReference type="AlphaFoldDB" id="I5B2T3"/>
<organism evidence="2 3">
    <name type="scientific">Desulfobacter postgatei 2ac9</name>
    <dbReference type="NCBI Taxonomy" id="879212"/>
    <lineage>
        <taxon>Bacteria</taxon>
        <taxon>Pseudomonadati</taxon>
        <taxon>Thermodesulfobacteriota</taxon>
        <taxon>Desulfobacteria</taxon>
        <taxon>Desulfobacterales</taxon>
        <taxon>Desulfobacteraceae</taxon>
        <taxon>Desulfobacter</taxon>
    </lineage>
</organism>
<dbReference type="OrthoDB" id="5297245at2"/>
<dbReference type="Proteomes" id="UP000005778">
    <property type="component" value="Chromosome"/>
</dbReference>
<evidence type="ECO:0000256" key="1">
    <source>
        <dbReference type="SAM" id="MobiDB-lite"/>
    </source>
</evidence>
<reference evidence="2 3" key="1">
    <citation type="submission" date="2011-09" db="EMBL/GenBank/DDBJ databases">
        <authorList>
            <consortium name="US DOE Joint Genome Institute (JGI-PGF)"/>
            <person name="Lucas S."/>
            <person name="Han J."/>
            <person name="Lapidus A."/>
            <person name="Cheng J.-F."/>
            <person name="Goodwin L."/>
            <person name="Pitluck S."/>
            <person name="Peters L."/>
            <person name="Land M.L."/>
            <person name="Hauser L."/>
            <person name="Orellana R."/>
            <person name="Lovley D."/>
            <person name="Woyke T.J."/>
        </authorList>
    </citation>
    <scope>NUCLEOTIDE SEQUENCE [LARGE SCALE GENOMIC DNA]</scope>
    <source>
        <strain evidence="2 3">2ac9</strain>
    </source>
</reference>
<evidence type="ECO:0000313" key="2">
    <source>
        <dbReference type="EMBL" id="EIM63796.1"/>
    </source>
</evidence>
<dbReference type="EMBL" id="CM001488">
    <property type="protein sequence ID" value="EIM63796.1"/>
    <property type="molecule type" value="Genomic_DNA"/>
</dbReference>
<name>I5B2T3_9BACT</name>
<dbReference type="Pfam" id="PF14384">
    <property type="entry name" value="BrnA_antitoxin"/>
    <property type="match status" value="1"/>
</dbReference>
<protein>
    <recommendedName>
        <fullName evidence="4">CopG family transcriptional regulator</fullName>
    </recommendedName>
</protein>
<reference evidence="2 3" key="2">
    <citation type="submission" date="2012-02" db="EMBL/GenBank/DDBJ databases">
        <title>Improved High-Quality Draft sequence of Desulfobacter postgatei 2ac9.</title>
        <authorList>
            <consortium name="US DOE Joint Genome Institute"/>
            <person name="Lucas S."/>
            <person name="Han J."/>
            <person name="Lapidus A."/>
            <person name="Cheng J.-F."/>
            <person name="Goodwin L."/>
            <person name="Pitluck S."/>
            <person name="Peters L."/>
            <person name="Ovchinnikova G."/>
            <person name="Held B."/>
            <person name="Detter J.C."/>
            <person name="Han C."/>
            <person name="Tapia R."/>
            <person name="Land M."/>
            <person name="Hauser L."/>
            <person name="Kyrpides N."/>
            <person name="Ivanova N."/>
            <person name="Pagani I."/>
            <person name="Orellana R."/>
            <person name="Lovley D."/>
            <person name="Woyke T."/>
        </authorList>
    </citation>
    <scope>NUCLEOTIDE SEQUENCE [LARGE SCALE GENOMIC DNA]</scope>
    <source>
        <strain evidence="2 3">2ac9</strain>
    </source>
</reference>
<evidence type="ECO:0008006" key="4">
    <source>
        <dbReference type="Google" id="ProtNLM"/>
    </source>
</evidence>
<dbReference type="eggNOG" id="COG3514">
    <property type="taxonomic scope" value="Bacteria"/>
</dbReference>
<dbReference type="STRING" id="879212.DespoDRAFT_01890"/>
<dbReference type="InterPro" id="IPR025528">
    <property type="entry name" value="BrnA_antitoxin"/>
</dbReference>
<proteinExistence type="predicted"/>
<evidence type="ECO:0000313" key="3">
    <source>
        <dbReference type="Proteomes" id="UP000005778"/>
    </source>
</evidence>
<feature type="region of interest" description="Disordered" evidence="1">
    <location>
        <begin position="1"/>
        <end position="20"/>
    </location>
</feature>
<accession>I5B2T3</accession>
<sequence>MKKEYDFSQGKRGPVSAPPANKTRITIRLDNDILAWFKIKVHDSGGGSYQTMINEALRQYISTEKEPIENILRRVIREEFRA</sequence>
<keyword evidence="3" id="KW-1185">Reference proteome</keyword>
<dbReference type="HOGENOM" id="CLU_175653_0_0_7"/>
<gene>
    <name evidence="2" type="ORF">DespoDRAFT_01890</name>
</gene>
<dbReference type="RefSeq" id="WP_004073096.1">
    <property type="nucleotide sequence ID" value="NZ_CM001488.1"/>
</dbReference>